<dbReference type="Proteomes" id="UP000033876">
    <property type="component" value="Unassembled WGS sequence"/>
</dbReference>
<protein>
    <submittedName>
        <fullName evidence="1">Uncharacterized protein</fullName>
    </submittedName>
</protein>
<dbReference type="AlphaFoldDB" id="A0A0G0K2D3"/>
<evidence type="ECO:0000313" key="2">
    <source>
        <dbReference type="Proteomes" id="UP000033876"/>
    </source>
</evidence>
<organism evidence="1 2">
    <name type="scientific">Candidatus Nomurabacteria bacterium GW2011_GWB1_37_5</name>
    <dbReference type="NCBI Taxonomy" id="1618742"/>
    <lineage>
        <taxon>Bacteria</taxon>
        <taxon>Candidatus Nomuraibacteriota</taxon>
    </lineage>
</organism>
<sequence>EIHIFLESLRVYYGKDSAKKLFKLQCGHNNEIIFINAHGRNKTD</sequence>
<reference evidence="1 2" key="1">
    <citation type="journal article" date="2015" name="Nature">
        <title>rRNA introns, odd ribosomes, and small enigmatic genomes across a large radiation of phyla.</title>
        <authorList>
            <person name="Brown C.T."/>
            <person name="Hug L.A."/>
            <person name="Thomas B.C."/>
            <person name="Sharon I."/>
            <person name="Castelle C.J."/>
            <person name="Singh A."/>
            <person name="Wilkins M.J."/>
            <person name="Williams K.H."/>
            <person name="Banfield J.F."/>
        </authorList>
    </citation>
    <scope>NUCLEOTIDE SEQUENCE [LARGE SCALE GENOMIC DNA]</scope>
</reference>
<comment type="caution">
    <text evidence="1">The sequence shown here is derived from an EMBL/GenBank/DDBJ whole genome shotgun (WGS) entry which is preliminary data.</text>
</comment>
<name>A0A0G0K2D3_9BACT</name>
<dbReference type="EMBL" id="LBTF01000036">
    <property type="protein sequence ID" value="KKQ34801.1"/>
    <property type="molecule type" value="Genomic_DNA"/>
</dbReference>
<proteinExistence type="predicted"/>
<gene>
    <name evidence="1" type="ORF">US50_C0036G0001</name>
</gene>
<evidence type="ECO:0000313" key="1">
    <source>
        <dbReference type="EMBL" id="KKQ34801.1"/>
    </source>
</evidence>
<accession>A0A0G0K2D3</accession>
<feature type="non-terminal residue" evidence="1">
    <location>
        <position position="1"/>
    </location>
</feature>